<accession>A0A6V8P6T1</accession>
<keyword evidence="2" id="KW-1277">Toxin-antitoxin system</keyword>
<proteinExistence type="inferred from homology"/>
<reference evidence="4 5" key="1">
    <citation type="journal article" date="2020" name="Front. Microbiol.">
        <title>Single-cell genomics of novel Actinobacteria with the Wood-Ljungdahl pathway discovered in a serpentinizing system.</title>
        <authorList>
            <person name="Merino N."/>
            <person name="Kawai M."/>
            <person name="Boyd E.S."/>
            <person name="Colman D.R."/>
            <person name="McGlynn S.E."/>
            <person name="Nealson K.H."/>
            <person name="Kurokawa K."/>
            <person name="Hongoh Y."/>
        </authorList>
    </citation>
    <scope>NUCLEOTIDE SEQUENCE [LARGE SCALE GENOMIC DNA]</scope>
    <source>
        <strain evidence="4 5">S33</strain>
    </source>
</reference>
<comment type="similarity">
    <text evidence="1 3">Belongs to the PemK/MazF family.</text>
</comment>
<dbReference type="EC" id="3.1.-.-" evidence="3"/>
<dbReference type="EMBL" id="BLRY01000108">
    <property type="protein sequence ID" value="GFP28067.1"/>
    <property type="molecule type" value="Genomic_DNA"/>
</dbReference>
<comment type="caution">
    <text evidence="4">The sequence shown here is derived from an EMBL/GenBank/DDBJ whole genome shotgun (WGS) entry which is preliminary data.</text>
</comment>
<keyword evidence="5" id="KW-1185">Reference proteome</keyword>
<sequence length="118" mass="13075">MINQGDIFWIELGEPSGSEPGYMHPHVVVQNNLFNQSRINTLVVCALTSNLKRAEAPGNVLLAPGEANLPKQSVVNVSQIYTVDKRDLVEKIGTLSSKRVREILDGIQLLLEPRDVKE</sequence>
<dbReference type="SUPFAM" id="SSF50118">
    <property type="entry name" value="Cell growth inhibitor/plasmid maintenance toxic component"/>
    <property type="match status" value="1"/>
</dbReference>
<keyword evidence="3" id="KW-0378">Hydrolase</keyword>
<dbReference type="Pfam" id="PF02452">
    <property type="entry name" value="PemK_toxin"/>
    <property type="match status" value="1"/>
</dbReference>
<dbReference type="InterPro" id="IPR011067">
    <property type="entry name" value="Plasmid_toxin/cell-grow_inhib"/>
</dbReference>
<dbReference type="GO" id="GO:0006402">
    <property type="term" value="P:mRNA catabolic process"/>
    <property type="evidence" value="ECO:0007669"/>
    <property type="project" value="TreeGrafter"/>
</dbReference>
<dbReference type="GO" id="GO:0004521">
    <property type="term" value="F:RNA endonuclease activity"/>
    <property type="evidence" value="ECO:0007669"/>
    <property type="project" value="TreeGrafter"/>
</dbReference>
<evidence type="ECO:0000256" key="1">
    <source>
        <dbReference type="ARBA" id="ARBA00007521"/>
    </source>
</evidence>
<evidence type="ECO:0000256" key="3">
    <source>
        <dbReference type="PIRNR" id="PIRNR033490"/>
    </source>
</evidence>
<organism evidence="4 5">
    <name type="scientific">Candidatus Hakubella thermalkaliphila</name>
    <dbReference type="NCBI Taxonomy" id="2754717"/>
    <lineage>
        <taxon>Bacteria</taxon>
        <taxon>Bacillati</taxon>
        <taxon>Actinomycetota</taxon>
        <taxon>Actinomycetota incertae sedis</taxon>
        <taxon>Candidatus Hakubellales</taxon>
        <taxon>Candidatus Hakubellaceae</taxon>
        <taxon>Candidatus Hakubella</taxon>
    </lineage>
</organism>
<dbReference type="GO" id="GO:0016075">
    <property type="term" value="P:rRNA catabolic process"/>
    <property type="evidence" value="ECO:0007669"/>
    <property type="project" value="TreeGrafter"/>
</dbReference>
<dbReference type="AlphaFoldDB" id="A0A6V8P6T1"/>
<dbReference type="PIRSF" id="PIRSF033490">
    <property type="entry name" value="MazF"/>
    <property type="match status" value="1"/>
</dbReference>
<evidence type="ECO:0000313" key="4">
    <source>
        <dbReference type="EMBL" id="GFP28067.1"/>
    </source>
</evidence>
<evidence type="ECO:0000313" key="5">
    <source>
        <dbReference type="Proteomes" id="UP000591948"/>
    </source>
</evidence>
<gene>
    <name evidence="4" type="ORF">HKBW3S33_01484</name>
</gene>
<evidence type="ECO:0000256" key="2">
    <source>
        <dbReference type="ARBA" id="ARBA00022649"/>
    </source>
</evidence>
<dbReference type="Proteomes" id="UP000591948">
    <property type="component" value="Unassembled WGS sequence"/>
</dbReference>
<dbReference type="Gene3D" id="2.30.30.110">
    <property type="match status" value="1"/>
</dbReference>
<keyword evidence="3" id="KW-0540">Nuclease</keyword>
<keyword evidence="3" id="KW-0255">Endonuclease</keyword>
<dbReference type="GO" id="GO:0003677">
    <property type="term" value="F:DNA binding"/>
    <property type="evidence" value="ECO:0007669"/>
    <property type="project" value="InterPro"/>
</dbReference>
<dbReference type="PANTHER" id="PTHR33988">
    <property type="entry name" value="ENDORIBONUCLEASE MAZF-RELATED"/>
    <property type="match status" value="1"/>
</dbReference>
<protein>
    <recommendedName>
        <fullName evidence="3">mRNA interferase</fullName>
        <ecNumber evidence="3">3.1.-.-</ecNumber>
    </recommendedName>
</protein>
<dbReference type="PANTHER" id="PTHR33988:SF2">
    <property type="entry name" value="ENDORIBONUCLEASE MAZF"/>
    <property type="match status" value="1"/>
</dbReference>
<dbReference type="InterPro" id="IPR003477">
    <property type="entry name" value="PemK-like"/>
</dbReference>
<dbReference type="GO" id="GO:0016787">
    <property type="term" value="F:hydrolase activity"/>
    <property type="evidence" value="ECO:0007669"/>
    <property type="project" value="UniProtKB-KW"/>
</dbReference>
<name>A0A6V8P6T1_9ACTN</name>
<comment type="function">
    <text evidence="3">Toxic component of a type II toxin-antitoxin (TA) system.</text>
</comment>